<proteinExistence type="predicted"/>
<dbReference type="PANTHER" id="PTHR45691:SF6">
    <property type="entry name" value="PROTEIN DIAPHANOUS"/>
    <property type="match status" value="1"/>
</dbReference>
<dbReference type="InterPro" id="IPR024616">
    <property type="entry name" value="Pherophorin"/>
</dbReference>
<dbReference type="Proteomes" id="UP001165080">
    <property type="component" value="Unassembled WGS sequence"/>
</dbReference>
<feature type="region of interest" description="Disordered" evidence="1">
    <location>
        <begin position="326"/>
        <end position="347"/>
    </location>
</feature>
<evidence type="ECO:0000259" key="2">
    <source>
        <dbReference type="Pfam" id="PF12499"/>
    </source>
</evidence>
<evidence type="ECO:0000313" key="4">
    <source>
        <dbReference type="Proteomes" id="UP001165080"/>
    </source>
</evidence>
<reference evidence="3 4" key="1">
    <citation type="journal article" date="2023" name="Commun. Biol.">
        <title>Reorganization of the ancestral sex-determining regions during the evolution of trioecy in Pleodorina starrii.</title>
        <authorList>
            <person name="Takahashi K."/>
            <person name="Suzuki S."/>
            <person name="Kawai-Toyooka H."/>
            <person name="Yamamoto K."/>
            <person name="Hamaji T."/>
            <person name="Ootsuki R."/>
            <person name="Yamaguchi H."/>
            <person name="Kawachi M."/>
            <person name="Higashiyama T."/>
            <person name="Nozaki H."/>
        </authorList>
    </citation>
    <scope>NUCLEOTIDE SEQUENCE [LARGE SCALE GENOMIC DNA]</scope>
    <source>
        <strain evidence="3 4">NIES-4479</strain>
    </source>
</reference>
<feature type="region of interest" description="Disordered" evidence="1">
    <location>
        <begin position="744"/>
        <end position="775"/>
    </location>
</feature>
<feature type="compositionally biased region" description="Basic and acidic residues" evidence="1">
    <location>
        <begin position="81"/>
        <end position="96"/>
    </location>
</feature>
<evidence type="ECO:0000256" key="1">
    <source>
        <dbReference type="SAM" id="MobiDB-lite"/>
    </source>
</evidence>
<feature type="compositionally biased region" description="Low complexity" evidence="1">
    <location>
        <begin position="202"/>
        <end position="237"/>
    </location>
</feature>
<organism evidence="3 4">
    <name type="scientific">Pleodorina starrii</name>
    <dbReference type="NCBI Taxonomy" id="330485"/>
    <lineage>
        <taxon>Eukaryota</taxon>
        <taxon>Viridiplantae</taxon>
        <taxon>Chlorophyta</taxon>
        <taxon>core chlorophytes</taxon>
        <taxon>Chlorophyceae</taxon>
        <taxon>CS clade</taxon>
        <taxon>Chlamydomonadales</taxon>
        <taxon>Volvocaceae</taxon>
        <taxon>Pleodorina</taxon>
    </lineage>
</organism>
<dbReference type="AlphaFoldDB" id="A0A9W6BJ39"/>
<feature type="region of interest" description="Disordered" evidence="1">
    <location>
        <begin position="81"/>
        <end position="252"/>
    </location>
</feature>
<feature type="compositionally biased region" description="Low complexity" evidence="1">
    <location>
        <begin position="105"/>
        <end position="130"/>
    </location>
</feature>
<dbReference type="OrthoDB" id="533316at2759"/>
<sequence>MSSHSKETGELAAAPRAAADESAEVADLNPAPEASELANAVKELGLADNQAAEGQETHTVAELMAMVKKLLVQQDNNAREIKKLKEKRRKDAEARQRCKRKADKSAPTTSASASSIVSDSAETASSSSSSQDGKAKRSQKERRKASKLAKRAQRQAEREFNALLKDQQAWNAGPGQEEARRRAASPARRQGGSDRGEQLPDGQQPAGNNVQQPPQNAAPSNGAAAQAGGVQQQAAAGSPGEGSTPEQPRYPTTRGLYAAQIREIRPLAVRDIWRMADLLYDTTFSDAFRLIWESVVEGLRQSGIHGKPDDEFVTWARKETFRALDNRKQAHQSAQSGPGPSNGAPRPAVSYLQAAAAANPDMPPAVFFEPRLQQQPLEQQPAAGHAAAPAAQLPLPPNYAQVAGRAQASGNMNGTHSEINLNASLNVVSYSSSSNCTEPGDYYLPYRFKDLNPGDAVSVCTFSSRFSSIGMTPCRPLTVYWLVRVTSAPPAGSSKPQVLWAGTEWVKAHDPTNPICPDSPTNWGYTRFAAWYCPCNPTPPPPPRLNAPPAPPPSCADDRYLLSRDGVYTDTIVADAWVGWTSMFASPSVLTTDVTWHLHMASGVRPGHPVWAFNWTQTYAAIPYLAVIHETVFNELYAGPSVRCDPPTGGLSQAIHTYAVTNQTTGIGILEFLQGDLAALLRPCQPLTLYLLASIQDFDNLASPVFAAADWVQAHDPDSPVCPNSNMSWGYTKFELTHCPCERPPPASAPPPPASPPPPPPASPPPPPVSPLPSNNDVLVDEFPFSASCRTTRDASYSPYRLTSLMGPYNATAATATYCFVVSARGGGGAAGVEASGPCADMGLNKVEFIVNHACVAESPRALRAVTVNDEKTSAFFDTRTWRGQLYGIMAISKLADLFPGVPSGGLRVCLRLSQASACGSPAGLCYGGRSCVYSLFNADRSCCPTSQVPL</sequence>
<dbReference type="GO" id="GO:0030041">
    <property type="term" value="P:actin filament polymerization"/>
    <property type="evidence" value="ECO:0007669"/>
    <property type="project" value="TreeGrafter"/>
</dbReference>
<gene>
    <name evidence="3" type="primary">PLEST009072</name>
    <name evidence="3" type="ORF">PLESTB_000620300</name>
</gene>
<dbReference type="EMBL" id="BRXU01000006">
    <property type="protein sequence ID" value="GLC52356.1"/>
    <property type="molecule type" value="Genomic_DNA"/>
</dbReference>
<feature type="compositionally biased region" description="Basic residues" evidence="1">
    <location>
        <begin position="136"/>
        <end position="153"/>
    </location>
</feature>
<keyword evidence="4" id="KW-1185">Reference proteome</keyword>
<dbReference type="PANTHER" id="PTHR45691">
    <property type="entry name" value="PROTEIN DIAPHANOUS"/>
    <property type="match status" value="1"/>
</dbReference>
<feature type="compositionally biased region" description="Pro residues" evidence="1">
    <location>
        <begin position="744"/>
        <end position="771"/>
    </location>
</feature>
<dbReference type="Pfam" id="PF12499">
    <property type="entry name" value="DUF3707"/>
    <property type="match status" value="1"/>
</dbReference>
<comment type="caution">
    <text evidence="3">The sequence shown here is derived from an EMBL/GenBank/DDBJ whole genome shotgun (WGS) entry which is preliminary data.</text>
</comment>
<feature type="region of interest" description="Disordered" evidence="1">
    <location>
        <begin position="1"/>
        <end position="36"/>
    </location>
</feature>
<evidence type="ECO:0000313" key="3">
    <source>
        <dbReference type="EMBL" id="GLC52356.1"/>
    </source>
</evidence>
<accession>A0A9W6BJ39</accession>
<name>A0A9W6BJ39_9CHLO</name>
<dbReference type="InterPro" id="IPR051412">
    <property type="entry name" value="Formin_Homology_Diaphanous_sf"/>
</dbReference>
<feature type="domain" description="Pherophorin" evidence="2">
    <location>
        <begin position="783"/>
        <end position="945"/>
    </location>
</feature>
<protein>
    <recommendedName>
        <fullName evidence="2">Pherophorin domain-containing protein</fullName>
    </recommendedName>
</protein>
<dbReference type="GO" id="GO:0005884">
    <property type="term" value="C:actin filament"/>
    <property type="evidence" value="ECO:0007669"/>
    <property type="project" value="TreeGrafter"/>
</dbReference>